<dbReference type="AlphaFoldDB" id="A0A9W4X6X7"/>
<organism evidence="3 4">
    <name type="scientific">Commensalibacter communis</name>
    <dbReference type="NCBI Taxonomy" id="2972786"/>
    <lineage>
        <taxon>Bacteria</taxon>
        <taxon>Pseudomonadati</taxon>
        <taxon>Pseudomonadota</taxon>
        <taxon>Alphaproteobacteria</taxon>
        <taxon>Acetobacterales</taxon>
        <taxon>Acetobacteraceae</taxon>
    </lineage>
</organism>
<dbReference type="Pfam" id="PF00534">
    <property type="entry name" value="Glycos_transf_1"/>
    <property type="match status" value="1"/>
</dbReference>
<dbReference type="EMBL" id="CAMXCM010000002">
    <property type="protein sequence ID" value="CAI3942546.1"/>
    <property type="molecule type" value="Genomic_DNA"/>
</dbReference>
<sequence>MRIAYIINSMEGGGAGFPIPAILSLMRDYGAEVKIFALAQKDGKALPAIRKAFIPVSVREGGLKDHIQSFLWLRHQLRVYQPTHLWTSLTRATLLGQLAGLQLGIPVVSWQHAAYLKPWNLRLLKATRSLSQLWIGDSNKVTTLTQQRLKIPDEKIITWPIFKTSPDTPKAKTWEKGQVIRIASMGRLHPVKGYDVLIEACHLLTQYANVPPYKISIYGEGIEYEKLKTLIQHYHLENQIQLAGFTPHVAQTLRQYHLYIQPSRSEGFCIAAHEAMQTGLPVIASNVGELPFSIQDYQTGLTIQPNNPEALANALYEFLQKPELLYPMGQLARETVMNNFSEDRFNTIGQLIYERMKHFTPR</sequence>
<dbReference type="PANTHER" id="PTHR12526">
    <property type="entry name" value="GLYCOSYLTRANSFERASE"/>
    <property type="match status" value="1"/>
</dbReference>
<dbReference type="Proteomes" id="UP001154259">
    <property type="component" value="Unassembled WGS sequence"/>
</dbReference>
<dbReference type="Gene3D" id="3.40.50.2000">
    <property type="entry name" value="Glycogen Phosphorylase B"/>
    <property type="match status" value="2"/>
</dbReference>
<dbReference type="Proteomes" id="UP001154255">
    <property type="component" value="Unassembled WGS sequence"/>
</dbReference>
<proteinExistence type="predicted"/>
<dbReference type="SUPFAM" id="SSF53756">
    <property type="entry name" value="UDP-Glycosyltransferase/glycogen phosphorylase"/>
    <property type="match status" value="1"/>
</dbReference>
<dbReference type="RefSeq" id="WP_271789550.1">
    <property type="nucleotide sequence ID" value="NZ_CAMXCJ010000003.1"/>
</dbReference>
<evidence type="ECO:0000259" key="1">
    <source>
        <dbReference type="Pfam" id="PF00534"/>
    </source>
</evidence>
<dbReference type="InterPro" id="IPR001296">
    <property type="entry name" value="Glyco_trans_1"/>
</dbReference>
<evidence type="ECO:0000313" key="3">
    <source>
        <dbReference type="EMBL" id="CAI3942546.1"/>
    </source>
</evidence>
<evidence type="ECO:0000313" key="4">
    <source>
        <dbReference type="Proteomes" id="UP001154255"/>
    </source>
</evidence>
<evidence type="ECO:0000313" key="2">
    <source>
        <dbReference type="EMBL" id="CAI3941018.1"/>
    </source>
</evidence>
<accession>A0A9W4X6X7</accession>
<reference evidence="3" key="1">
    <citation type="submission" date="2022-10" db="EMBL/GenBank/DDBJ databases">
        <authorList>
            <person name="Botero Cardona J."/>
        </authorList>
    </citation>
    <scope>NUCLEOTIDE SEQUENCE</scope>
    <source>
        <strain evidence="3">LMG 31819</strain>
        <strain evidence="2">R-53529</strain>
    </source>
</reference>
<comment type="caution">
    <text evidence="3">The sequence shown here is derived from an EMBL/GenBank/DDBJ whole genome shotgun (WGS) entry which is preliminary data.</text>
</comment>
<dbReference type="EMBL" id="CAMXCS010000002">
    <property type="protein sequence ID" value="CAI3941018.1"/>
    <property type="molecule type" value="Genomic_DNA"/>
</dbReference>
<feature type="domain" description="Glycosyl transferase family 1" evidence="1">
    <location>
        <begin position="177"/>
        <end position="334"/>
    </location>
</feature>
<dbReference type="GO" id="GO:0016757">
    <property type="term" value="F:glycosyltransferase activity"/>
    <property type="evidence" value="ECO:0007669"/>
    <property type="project" value="InterPro"/>
</dbReference>
<name>A0A9W4X6X7_9PROT</name>
<protein>
    <submittedName>
        <fullName evidence="2 3">Glycosyltransferase involved in cell wall bisynthesis (RfaB)</fullName>
    </submittedName>
</protein>
<keyword evidence="5" id="KW-1185">Reference proteome</keyword>
<gene>
    <name evidence="2" type="ORF">R53529_LOCUS1111</name>
    <name evidence="3" type="ORF">R53530_LOCUS1323</name>
</gene>
<evidence type="ECO:0000313" key="5">
    <source>
        <dbReference type="Proteomes" id="UP001154259"/>
    </source>
</evidence>